<feature type="transmembrane region" description="Helical" evidence="6">
    <location>
        <begin position="404"/>
        <end position="423"/>
    </location>
</feature>
<dbReference type="GO" id="GO:0022857">
    <property type="term" value="F:transmembrane transporter activity"/>
    <property type="evidence" value="ECO:0007669"/>
    <property type="project" value="InterPro"/>
</dbReference>
<feature type="transmembrane region" description="Helical" evidence="6">
    <location>
        <begin position="41"/>
        <end position="60"/>
    </location>
</feature>
<feature type="domain" description="Major facilitator superfamily (MFS) profile" evidence="7">
    <location>
        <begin position="41"/>
        <end position="552"/>
    </location>
</feature>
<feature type="region of interest" description="Disordered" evidence="5">
    <location>
        <begin position="1"/>
        <end position="32"/>
    </location>
</feature>
<feature type="transmembrane region" description="Helical" evidence="6">
    <location>
        <begin position="80"/>
        <end position="100"/>
    </location>
</feature>
<evidence type="ECO:0000256" key="5">
    <source>
        <dbReference type="SAM" id="MobiDB-lite"/>
    </source>
</evidence>
<dbReference type="PANTHER" id="PTHR23501:SF195">
    <property type="entry name" value="PEP5"/>
    <property type="match status" value="1"/>
</dbReference>
<accession>A0AAD9YHD9</accession>
<feature type="transmembrane region" description="Helical" evidence="6">
    <location>
        <begin position="530"/>
        <end position="554"/>
    </location>
</feature>
<feature type="transmembrane region" description="Helical" evidence="6">
    <location>
        <begin position="242"/>
        <end position="261"/>
    </location>
</feature>
<evidence type="ECO:0000313" key="8">
    <source>
        <dbReference type="EMBL" id="KAK2766624.1"/>
    </source>
</evidence>
<dbReference type="GO" id="GO:0005886">
    <property type="term" value="C:plasma membrane"/>
    <property type="evidence" value="ECO:0007669"/>
    <property type="project" value="TreeGrafter"/>
</dbReference>
<feature type="transmembrane region" description="Helical" evidence="6">
    <location>
        <begin position="200"/>
        <end position="221"/>
    </location>
</feature>
<dbReference type="PROSITE" id="PS50850">
    <property type="entry name" value="MFS"/>
    <property type="match status" value="1"/>
</dbReference>
<keyword evidence="2 6" id="KW-0812">Transmembrane</keyword>
<feature type="transmembrane region" description="Helical" evidence="6">
    <location>
        <begin position="107"/>
        <end position="125"/>
    </location>
</feature>
<feature type="transmembrane region" description="Helical" evidence="6">
    <location>
        <begin position="351"/>
        <end position="370"/>
    </location>
</feature>
<gene>
    <name evidence="8" type="ORF">CKAH01_15427</name>
</gene>
<organism evidence="8 9">
    <name type="scientific">Colletotrichum kahawae</name>
    <name type="common">Coffee berry disease fungus</name>
    <dbReference type="NCBI Taxonomy" id="34407"/>
    <lineage>
        <taxon>Eukaryota</taxon>
        <taxon>Fungi</taxon>
        <taxon>Dikarya</taxon>
        <taxon>Ascomycota</taxon>
        <taxon>Pezizomycotina</taxon>
        <taxon>Sordariomycetes</taxon>
        <taxon>Hypocreomycetidae</taxon>
        <taxon>Glomerellales</taxon>
        <taxon>Glomerellaceae</taxon>
        <taxon>Colletotrichum</taxon>
        <taxon>Colletotrichum gloeosporioides species complex</taxon>
    </lineage>
</organism>
<comment type="caution">
    <text evidence="8">The sequence shown here is derived from an EMBL/GenBank/DDBJ whole genome shotgun (WGS) entry which is preliminary data.</text>
</comment>
<keyword evidence="4 6" id="KW-0472">Membrane</keyword>
<evidence type="ECO:0000256" key="4">
    <source>
        <dbReference type="ARBA" id="ARBA00023136"/>
    </source>
</evidence>
<feature type="compositionally biased region" description="Polar residues" evidence="5">
    <location>
        <begin position="15"/>
        <end position="30"/>
    </location>
</feature>
<dbReference type="EMBL" id="VYYT01000121">
    <property type="protein sequence ID" value="KAK2766624.1"/>
    <property type="molecule type" value="Genomic_DNA"/>
</dbReference>
<dbReference type="AlphaFoldDB" id="A0AAD9YHD9"/>
<evidence type="ECO:0000259" key="7">
    <source>
        <dbReference type="PROSITE" id="PS50850"/>
    </source>
</evidence>
<feature type="transmembrane region" description="Helical" evidence="6">
    <location>
        <begin position="377"/>
        <end position="398"/>
    </location>
</feature>
<dbReference type="InterPro" id="IPR020846">
    <property type="entry name" value="MFS_dom"/>
</dbReference>
<dbReference type="CDD" id="cd06179">
    <property type="entry name" value="MFS_TRI12_like"/>
    <property type="match status" value="1"/>
</dbReference>
<keyword evidence="9" id="KW-1185">Reference proteome</keyword>
<keyword evidence="3 6" id="KW-1133">Transmembrane helix</keyword>
<feature type="transmembrane region" description="Helical" evidence="6">
    <location>
        <begin position="170"/>
        <end position="188"/>
    </location>
</feature>
<dbReference type="Proteomes" id="UP001281614">
    <property type="component" value="Unassembled WGS sequence"/>
</dbReference>
<feature type="transmembrane region" description="Helical" evidence="6">
    <location>
        <begin position="311"/>
        <end position="331"/>
    </location>
</feature>
<sequence>MAEKPNDDAVVVGSTEKSAPGSSDGSQLSNEPEPKLHAKTFLAVFAVALIYFAQLFSLIGAGAQGQTIAGHFGATDKTSWLSAVITIMTVVLGPIFSQAADYWGRKWFIVIPTFFGAIGSVVVARSTSIEMCIAGFCIIGVAFGAQPLLHTVSSEVLPRKWRAYGQASDMISNGLGSILGLLVGGAFNRSNNPASDGFRSYFYMALALYAVSAVLCIVVYNPPPRPLQKSLTLTEKLAKLDWVGYFFLASGLVLFCLGLSWSKNPYEWSDPHVSATFAVGVALALMMVVYETWFKKDGMFHHGLFTKNRNFSIVMFCVFAEGVAFFAANTYFAFQVSVLYETDAVLVGTRYALMSIASMIGSVLCGWYCARTHRLRWMTVGAFVIFVVFFACMATTNQGSSNPVWFYPVLLGFALGMTLTTLITAAQLCIPPELIAIASGLIISVRSLGGTIGIAIYNVIFNDSMSHMPENIAKAVIPSGFNPENLGMLIGGLTAHDNEILGSIPGITPTIIEKGANALLGTYVSSFQKVWIAAACFVAVAVIGMCIASSYHFVGHDHLANNHPAAAFLFDPKKEFNNHIDAPLEKEEASVYSVSA</sequence>
<dbReference type="Gene3D" id="1.20.1250.20">
    <property type="entry name" value="MFS general substrate transporter like domains"/>
    <property type="match status" value="1"/>
</dbReference>
<proteinExistence type="predicted"/>
<dbReference type="PANTHER" id="PTHR23501">
    <property type="entry name" value="MAJOR FACILITATOR SUPERFAMILY"/>
    <property type="match status" value="1"/>
</dbReference>
<comment type="subcellular location">
    <subcellularLocation>
        <location evidence="1">Membrane</location>
        <topology evidence="1">Multi-pass membrane protein</topology>
    </subcellularLocation>
</comment>
<feature type="transmembrane region" description="Helical" evidence="6">
    <location>
        <begin position="273"/>
        <end position="290"/>
    </location>
</feature>
<dbReference type="InterPro" id="IPR036259">
    <property type="entry name" value="MFS_trans_sf"/>
</dbReference>
<dbReference type="Pfam" id="PF07690">
    <property type="entry name" value="MFS_1"/>
    <property type="match status" value="1"/>
</dbReference>
<feature type="transmembrane region" description="Helical" evidence="6">
    <location>
        <begin position="131"/>
        <end position="149"/>
    </location>
</feature>
<name>A0AAD9YHD9_COLKA</name>
<dbReference type="SUPFAM" id="SSF103473">
    <property type="entry name" value="MFS general substrate transporter"/>
    <property type="match status" value="1"/>
</dbReference>
<evidence type="ECO:0000256" key="6">
    <source>
        <dbReference type="SAM" id="Phobius"/>
    </source>
</evidence>
<dbReference type="InterPro" id="IPR053791">
    <property type="entry name" value="MFS_Tri12-like"/>
</dbReference>
<reference evidence="8" key="1">
    <citation type="submission" date="2023-02" db="EMBL/GenBank/DDBJ databases">
        <title>Colletotrichum kahawae CIFC_Que2 genome sequencing and assembly.</title>
        <authorList>
            <person name="Baroncelli R."/>
        </authorList>
    </citation>
    <scope>NUCLEOTIDE SEQUENCE</scope>
    <source>
        <strain evidence="8">CIFC_Que2</strain>
    </source>
</reference>
<evidence type="ECO:0000256" key="2">
    <source>
        <dbReference type="ARBA" id="ARBA00022692"/>
    </source>
</evidence>
<dbReference type="InterPro" id="IPR011701">
    <property type="entry name" value="MFS"/>
</dbReference>
<evidence type="ECO:0000256" key="1">
    <source>
        <dbReference type="ARBA" id="ARBA00004141"/>
    </source>
</evidence>
<evidence type="ECO:0000313" key="9">
    <source>
        <dbReference type="Proteomes" id="UP001281614"/>
    </source>
</evidence>
<feature type="transmembrane region" description="Helical" evidence="6">
    <location>
        <begin position="435"/>
        <end position="460"/>
    </location>
</feature>
<evidence type="ECO:0000256" key="3">
    <source>
        <dbReference type="ARBA" id="ARBA00022989"/>
    </source>
</evidence>
<protein>
    <submittedName>
        <fullName evidence="8">Siderophore iron transporter</fullName>
    </submittedName>
</protein>